<accession>A0A6J5N7N4</accession>
<dbReference type="EMBL" id="LR796656">
    <property type="protein sequence ID" value="CAB4157854.1"/>
    <property type="molecule type" value="Genomic_DNA"/>
</dbReference>
<evidence type="ECO:0000313" key="3">
    <source>
        <dbReference type="EMBL" id="CAB4157854.1"/>
    </source>
</evidence>
<organism evidence="2">
    <name type="scientific">uncultured Caudovirales phage</name>
    <dbReference type="NCBI Taxonomy" id="2100421"/>
    <lineage>
        <taxon>Viruses</taxon>
        <taxon>Duplodnaviria</taxon>
        <taxon>Heunggongvirae</taxon>
        <taxon>Uroviricota</taxon>
        <taxon>Caudoviricetes</taxon>
        <taxon>Peduoviridae</taxon>
        <taxon>Maltschvirus</taxon>
        <taxon>Maltschvirus maltsch</taxon>
    </lineage>
</organism>
<feature type="coiled-coil region" evidence="1">
    <location>
        <begin position="12"/>
        <end position="67"/>
    </location>
</feature>
<sequence length="170" mass="20188">MVDHQMTEIIQKNDLEEVAPKRRDRIAELERRLERCEAVSRQYERMYLQIEQKLKALSDRADNVQKTYDYMVKVGSTLVTKRDDIVAKLEPDRDPVRLGIKTKFKQGETVFYVDEQNCRVMEQTIKAIDIIDGIPRYSLSGYFGYVHENKIFAREFDALDQLRKWSNNDY</sequence>
<dbReference type="EMBL" id="LR796557">
    <property type="protein sequence ID" value="CAB4151739.1"/>
    <property type="molecule type" value="Genomic_DNA"/>
</dbReference>
<protein>
    <submittedName>
        <fullName evidence="2">Uncharacterized protein</fullName>
    </submittedName>
</protein>
<gene>
    <name evidence="2" type="ORF">UFOVP590_33</name>
    <name evidence="3" type="ORF">UFOVP685_51</name>
</gene>
<reference evidence="2" key="1">
    <citation type="submission" date="2020-04" db="EMBL/GenBank/DDBJ databases">
        <authorList>
            <person name="Chiriac C."/>
            <person name="Salcher M."/>
            <person name="Ghai R."/>
            <person name="Kavagutti S V."/>
        </authorList>
    </citation>
    <scope>NUCLEOTIDE SEQUENCE</scope>
</reference>
<evidence type="ECO:0000256" key="1">
    <source>
        <dbReference type="SAM" id="Coils"/>
    </source>
</evidence>
<name>A0A6J5N7N4_9CAUD</name>
<evidence type="ECO:0000313" key="2">
    <source>
        <dbReference type="EMBL" id="CAB4151739.1"/>
    </source>
</evidence>
<keyword evidence="1" id="KW-0175">Coiled coil</keyword>
<proteinExistence type="predicted"/>